<sequence>MTWTAGAPVLVKSCAVRGFTAVAMAAGALLAAPAAHGDNKRLNDGVVANVYTVQHQAGCTNDVTINPQLQLAAEWHTRDVLNNPALDGGVGSDGSSPQDRANAAGYRGQVAETVAINPAMSITGGEVINRWYHNPADLAIMSNCAYTQIGVWSENSINRTVVVAVYGQPQAPTRASRGDTPRALGDRSDNVPLDPAPDYEATDEVEYGLDWFAWILRGRYPPPPYPPS</sequence>
<evidence type="ECO:0000313" key="2">
    <source>
        <dbReference type="EMBL" id="ORV57442.1"/>
    </source>
</evidence>
<feature type="region of interest" description="Disordered" evidence="1">
    <location>
        <begin position="84"/>
        <end position="105"/>
    </location>
</feature>
<dbReference type="CDD" id="cd05379">
    <property type="entry name" value="CAP_bacterial"/>
    <property type="match status" value="1"/>
</dbReference>
<feature type="region of interest" description="Disordered" evidence="1">
    <location>
        <begin position="171"/>
        <end position="199"/>
    </location>
</feature>
<dbReference type="Proteomes" id="UP000193010">
    <property type="component" value="Unassembled WGS sequence"/>
</dbReference>
<gene>
    <name evidence="2" type="ORF">AWC05_09260</name>
</gene>
<keyword evidence="3" id="KW-1185">Reference proteome</keyword>
<proteinExistence type="predicted"/>
<name>A0A1X1UKW3_MYCFL</name>
<reference evidence="2 3" key="1">
    <citation type="submission" date="2016-01" db="EMBL/GenBank/DDBJ databases">
        <title>The new phylogeny of the genus Mycobacterium.</title>
        <authorList>
            <person name="Tarcisio F."/>
            <person name="Conor M."/>
            <person name="Antonella G."/>
            <person name="Elisabetta G."/>
            <person name="Giulia F.S."/>
            <person name="Sara T."/>
            <person name="Anna F."/>
            <person name="Clotilde B."/>
            <person name="Roberto B."/>
            <person name="Veronica D.S."/>
            <person name="Fabio R."/>
            <person name="Monica P."/>
            <person name="Olivier J."/>
            <person name="Enrico T."/>
            <person name="Nicola S."/>
        </authorList>
    </citation>
    <scope>NUCLEOTIDE SEQUENCE [LARGE SCALE GENOMIC DNA]</scope>
    <source>
        <strain evidence="2 3">DSM 44852</strain>
    </source>
</reference>
<evidence type="ECO:0000313" key="3">
    <source>
        <dbReference type="Proteomes" id="UP000193010"/>
    </source>
</evidence>
<organism evidence="2 3">
    <name type="scientific">Mycobacterium florentinum</name>
    <dbReference type="NCBI Taxonomy" id="292462"/>
    <lineage>
        <taxon>Bacteria</taxon>
        <taxon>Bacillati</taxon>
        <taxon>Actinomycetota</taxon>
        <taxon>Actinomycetes</taxon>
        <taxon>Mycobacteriales</taxon>
        <taxon>Mycobacteriaceae</taxon>
        <taxon>Mycobacterium</taxon>
        <taxon>Mycobacterium simiae complex</taxon>
    </lineage>
</organism>
<evidence type="ECO:0000256" key="1">
    <source>
        <dbReference type="SAM" id="MobiDB-lite"/>
    </source>
</evidence>
<feature type="compositionally biased region" description="Basic and acidic residues" evidence="1">
    <location>
        <begin position="176"/>
        <end position="189"/>
    </location>
</feature>
<dbReference type="Gene3D" id="3.40.33.10">
    <property type="entry name" value="CAP"/>
    <property type="match status" value="1"/>
</dbReference>
<dbReference type="InterPro" id="IPR035940">
    <property type="entry name" value="CAP_sf"/>
</dbReference>
<comment type="caution">
    <text evidence="2">The sequence shown here is derived from an EMBL/GenBank/DDBJ whole genome shotgun (WGS) entry which is preliminary data.</text>
</comment>
<accession>A0A1X1UKW3</accession>
<dbReference type="EMBL" id="LQOV01000003">
    <property type="protein sequence ID" value="ORV57442.1"/>
    <property type="molecule type" value="Genomic_DNA"/>
</dbReference>
<dbReference type="AlphaFoldDB" id="A0A1X1UKW3"/>
<dbReference type="STRING" id="292462.AWC05_09260"/>
<dbReference type="PANTHER" id="PTHR31157">
    <property type="entry name" value="SCP DOMAIN-CONTAINING PROTEIN"/>
    <property type="match status" value="1"/>
</dbReference>
<dbReference type="PANTHER" id="PTHR31157:SF1">
    <property type="entry name" value="SCP DOMAIN-CONTAINING PROTEIN"/>
    <property type="match status" value="1"/>
</dbReference>
<evidence type="ECO:0008006" key="4">
    <source>
        <dbReference type="Google" id="ProtNLM"/>
    </source>
</evidence>
<protein>
    <recommendedName>
        <fullName evidence="4">SCP domain-containing protein</fullName>
    </recommendedName>
</protein>